<evidence type="ECO:0000256" key="2">
    <source>
        <dbReference type="PROSITE-ProRule" id="PRU00317"/>
    </source>
</evidence>
<feature type="domain" description="PUM-HD" evidence="4">
    <location>
        <begin position="68"/>
        <end position="430"/>
    </location>
</feature>
<sequence length="675" mass="71791">MAKSAPSPSSKGGVKRSAPAASGDAKRSKPIPAKPAGAPSKPLSSKERKEALRERKSKVKKNYDLIHSAAAQWEELRRHDTSAARRAELVTAILAQTKGRLAQLAASHTASRVVQSCAKYGTEKERQMIFKELQPTLQELAKSPYARFVVSKLIALASKTQIKEFHKALKGRIPELLRHPAAAHVVDELFSVADAATRNSMVSEFYGREYRVFEGGELNNLRGAPGSLPQLLSRVDGPKAQLVVRELTMCLLPVLEKRLVDSALVHRVTAELLAAAPATTVADAVASLSGEALLHMAHTREGATAACMVFAYGSARDRKKAVRALKGHVLDMARDEWGHLVLLTCLGVVDDTSLLRKFIVPELQANISELAQHAAGRRVLLELLNPGQNRYVPPFARAIVAPPVKMHIPKPRPGSEEAGGAKEPAVEESPAEPTDAEGPSTAPAPEEEKTKKKKKKAAKDEDEDADLTPELPAGPLGASKKDPLARRTEILSAGLGEALCTLCGQEAGVLLRSQHGSDVAVEVAAGGSAGALEAAVGGAAPVDAVHAAIVAEAALPRADPADASAGPSHEHLLESFFGSRALRRLVQRAAEPDAYPAASRFLAALWRGALQGRCGDWFDSHAAKVLAAVLEHAASETRQEIEAELRKHVPDGDVPAWARQFAPQGPAAPADKQAL</sequence>
<feature type="compositionally biased region" description="Basic and acidic residues" evidence="3">
    <location>
        <begin position="44"/>
        <end position="54"/>
    </location>
</feature>
<dbReference type="GO" id="GO:0003729">
    <property type="term" value="F:mRNA binding"/>
    <property type="evidence" value="ECO:0007669"/>
    <property type="project" value="TreeGrafter"/>
</dbReference>
<keyword evidence="1" id="KW-0677">Repeat</keyword>
<dbReference type="EMBL" id="JASFZW010000006">
    <property type="protein sequence ID" value="KAK2077528.1"/>
    <property type="molecule type" value="Genomic_DNA"/>
</dbReference>
<dbReference type="PANTHER" id="PTHR13389">
    <property type="entry name" value="PUMILIO HOMOLOG 3"/>
    <property type="match status" value="1"/>
</dbReference>
<dbReference type="PANTHER" id="PTHR13389:SF0">
    <property type="entry name" value="PUMILIO HOMOLOG 3"/>
    <property type="match status" value="1"/>
</dbReference>
<dbReference type="Pfam" id="PF00806">
    <property type="entry name" value="PUF"/>
    <property type="match status" value="1"/>
</dbReference>
<proteinExistence type="predicted"/>
<dbReference type="Proteomes" id="UP001255856">
    <property type="component" value="Unassembled WGS sequence"/>
</dbReference>
<dbReference type="InterPro" id="IPR001313">
    <property type="entry name" value="Pumilio_RNA-bd_rpt"/>
</dbReference>
<dbReference type="PROSITE" id="PS50302">
    <property type="entry name" value="PUM"/>
    <property type="match status" value="1"/>
</dbReference>
<feature type="region of interest" description="Disordered" evidence="3">
    <location>
        <begin position="1"/>
        <end position="58"/>
    </location>
</feature>
<keyword evidence="6" id="KW-1185">Reference proteome</keyword>
<dbReference type="InterPro" id="IPR016024">
    <property type="entry name" value="ARM-type_fold"/>
</dbReference>
<dbReference type="SMART" id="SM00025">
    <property type="entry name" value="Pumilio"/>
    <property type="match status" value="5"/>
</dbReference>
<name>A0AAD9IFY5_PROWI</name>
<feature type="repeat" description="Pumilio" evidence="2">
    <location>
        <begin position="96"/>
        <end position="131"/>
    </location>
</feature>
<dbReference type="Gene3D" id="1.25.10.10">
    <property type="entry name" value="Leucine-rich Repeat Variant"/>
    <property type="match status" value="1"/>
</dbReference>
<dbReference type="Pfam" id="PF22493">
    <property type="entry name" value="PUF_NOP9"/>
    <property type="match status" value="1"/>
</dbReference>
<accession>A0AAD9IFY5</accession>
<feature type="region of interest" description="Disordered" evidence="3">
    <location>
        <begin position="407"/>
        <end position="482"/>
    </location>
</feature>
<evidence type="ECO:0000313" key="6">
    <source>
        <dbReference type="Proteomes" id="UP001255856"/>
    </source>
</evidence>
<dbReference type="GO" id="GO:0006417">
    <property type="term" value="P:regulation of translation"/>
    <property type="evidence" value="ECO:0007669"/>
    <property type="project" value="TreeGrafter"/>
</dbReference>
<dbReference type="GO" id="GO:0005730">
    <property type="term" value="C:nucleolus"/>
    <property type="evidence" value="ECO:0007669"/>
    <property type="project" value="TreeGrafter"/>
</dbReference>
<evidence type="ECO:0000313" key="5">
    <source>
        <dbReference type="EMBL" id="KAK2077528.1"/>
    </source>
</evidence>
<evidence type="ECO:0000256" key="3">
    <source>
        <dbReference type="SAM" id="MobiDB-lite"/>
    </source>
</evidence>
<dbReference type="InterPro" id="IPR011989">
    <property type="entry name" value="ARM-like"/>
</dbReference>
<evidence type="ECO:0000256" key="1">
    <source>
        <dbReference type="ARBA" id="ARBA00022737"/>
    </source>
</evidence>
<dbReference type="AlphaFoldDB" id="A0AAD9IFY5"/>
<gene>
    <name evidence="5" type="ORF">QBZ16_004373</name>
</gene>
<protein>
    <recommendedName>
        <fullName evidence="4">PUM-HD domain-containing protein</fullName>
    </recommendedName>
</protein>
<comment type="caution">
    <text evidence="5">The sequence shown here is derived from an EMBL/GenBank/DDBJ whole genome shotgun (WGS) entry which is preliminary data.</text>
</comment>
<organism evidence="5 6">
    <name type="scientific">Prototheca wickerhamii</name>
    <dbReference type="NCBI Taxonomy" id="3111"/>
    <lineage>
        <taxon>Eukaryota</taxon>
        <taxon>Viridiplantae</taxon>
        <taxon>Chlorophyta</taxon>
        <taxon>core chlorophytes</taxon>
        <taxon>Trebouxiophyceae</taxon>
        <taxon>Chlorellales</taxon>
        <taxon>Chlorellaceae</taxon>
        <taxon>Prototheca</taxon>
    </lineage>
</organism>
<dbReference type="InterPro" id="IPR033133">
    <property type="entry name" value="PUM-HD"/>
</dbReference>
<dbReference type="SUPFAM" id="SSF48371">
    <property type="entry name" value="ARM repeat"/>
    <property type="match status" value="1"/>
</dbReference>
<feature type="compositionally biased region" description="Polar residues" evidence="3">
    <location>
        <begin position="1"/>
        <end position="10"/>
    </location>
</feature>
<reference evidence="5" key="1">
    <citation type="submission" date="2021-01" db="EMBL/GenBank/DDBJ databases">
        <authorList>
            <person name="Eckstrom K.M.E."/>
        </authorList>
    </citation>
    <scope>NUCLEOTIDE SEQUENCE</scope>
    <source>
        <strain evidence="5">UVCC 0001</strain>
    </source>
</reference>
<dbReference type="InterPro" id="IPR040059">
    <property type="entry name" value="PUM3"/>
</dbReference>
<dbReference type="PROSITE" id="PS50303">
    <property type="entry name" value="PUM_HD"/>
    <property type="match status" value="1"/>
</dbReference>
<evidence type="ECO:0000259" key="4">
    <source>
        <dbReference type="PROSITE" id="PS50303"/>
    </source>
</evidence>